<protein>
    <submittedName>
        <fullName evidence="1">PAAR domain-containing protein</fullName>
    </submittedName>
</protein>
<organism evidence="1 2">
    <name type="scientific">Paraburkholderia acidiphila</name>
    <dbReference type="NCBI Taxonomy" id="2571747"/>
    <lineage>
        <taxon>Bacteria</taxon>
        <taxon>Pseudomonadati</taxon>
        <taxon>Pseudomonadota</taxon>
        <taxon>Betaproteobacteria</taxon>
        <taxon>Burkholderiales</taxon>
        <taxon>Burkholderiaceae</taxon>
        <taxon>Paraburkholderia</taxon>
    </lineage>
</organism>
<name>A0A7Z2GD88_9BURK</name>
<evidence type="ECO:0000313" key="2">
    <source>
        <dbReference type="Proteomes" id="UP000434209"/>
    </source>
</evidence>
<sequence>MERRGYIRQGDRTTNGGFVLDGIEGTENLGKELSYLFAKVRCYICKTDGFIAPSGSRPKDDLGGGKQPALEFDICKCQCDPPPRLIASDCDMTAWV</sequence>
<proteinExistence type="predicted"/>
<accession>A0A7Z2GD88</accession>
<dbReference type="KEGG" id="pacp:FAZ97_31690"/>
<dbReference type="AlphaFoldDB" id="A0A7Z2GD88"/>
<evidence type="ECO:0000313" key="1">
    <source>
        <dbReference type="EMBL" id="QGZ59551.1"/>
    </source>
</evidence>
<reference evidence="1 2" key="1">
    <citation type="submission" date="2019-12" db="EMBL/GenBank/DDBJ databases">
        <title>Paraburkholderia acidiphila 7Q-K02 sp. nov and Paraburkholderia acidisoli DHF22 sp. nov., two strains isolated from forest soil.</title>
        <authorList>
            <person name="Gao Z."/>
            <person name="Qiu L."/>
        </authorList>
    </citation>
    <scope>NUCLEOTIDE SEQUENCE [LARGE SCALE GENOMIC DNA]</scope>
    <source>
        <strain evidence="1 2">7Q-K02</strain>
    </source>
</reference>
<keyword evidence="2" id="KW-1185">Reference proteome</keyword>
<gene>
    <name evidence="1" type="ORF">FAZ97_31690</name>
</gene>
<dbReference type="CDD" id="cd14744">
    <property type="entry name" value="PAAR_CT_2"/>
    <property type="match status" value="1"/>
</dbReference>
<dbReference type="EMBL" id="CP046912">
    <property type="protein sequence ID" value="QGZ59551.1"/>
    <property type="molecule type" value="Genomic_DNA"/>
</dbReference>
<dbReference type="Proteomes" id="UP000434209">
    <property type="component" value="Chromosome 4"/>
</dbReference>